<dbReference type="GO" id="GO:0000917">
    <property type="term" value="P:division septum assembly"/>
    <property type="evidence" value="ECO:0007669"/>
    <property type="project" value="UniProtKB-KW"/>
</dbReference>
<reference evidence="7 8" key="1">
    <citation type="submission" date="2019-10" db="EMBL/GenBank/DDBJ databases">
        <title>Georgenia wutianyii sp. nov. and Georgenia yuyongxinii sp. nov. isolated from plateau pika (Ochotona curzoniae) in the Qinghai-Tibet plateau of China.</title>
        <authorList>
            <person name="Tian Z."/>
        </authorList>
    </citation>
    <scope>NUCLEOTIDE SEQUENCE [LARGE SCALE GENOMIC DNA]</scope>
    <source>
        <strain evidence="7 8">JCM 19765</strain>
    </source>
</reference>
<name>A0A6N7EKY2_9MICO</name>
<feature type="compositionally biased region" description="Acidic residues" evidence="6">
    <location>
        <begin position="16"/>
        <end position="36"/>
    </location>
</feature>
<comment type="similarity">
    <text evidence="5">Belongs to the SepF family.</text>
</comment>
<dbReference type="PANTHER" id="PTHR35798:SF1">
    <property type="entry name" value="CELL DIVISION PROTEIN SEPF"/>
    <property type="match status" value="1"/>
</dbReference>
<dbReference type="Proteomes" id="UP000437709">
    <property type="component" value="Unassembled WGS sequence"/>
</dbReference>
<evidence type="ECO:0000256" key="3">
    <source>
        <dbReference type="ARBA" id="ARBA00023306"/>
    </source>
</evidence>
<comment type="caution">
    <text evidence="7">The sequence shown here is derived from an EMBL/GenBank/DDBJ whole genome shotgun (WGS) entry which is preliminary data.</text>
</comment>
<organism evidence="7 8">
    <name type="scientific">Georgenia subflava</name>
    <dbReference type="NCBI Taxonomy" id="1622177"/>
    <lineage>
        <taxon>Bacteria</taxon>
        <taxon>Bacillati</taxon>
        <taxon>Actinomycetota</taxon>
        <taxon>Actinomycetes</taxon>
        <taxon>Micrococcales</taxon>
        <taxon>Bogoriellaceae</taxon>
        <taxon>Georgenia</taxon>
    </lineage>
</organism>
<comment type="function">
    <text evidence="4 5">Cell division protein that is part of the divisome complex and is recruited early to the Z-ring. Probably stimulates Z-ring formation, perhaps through the cross-linking of FtsZ protofilaments. Its function overlaps with FtsA.</text>
</comment>
<comment type="subcellular location">
    <subcellularLocation>
        <location evidence="5">Cytoplasm</location>
    </subcellularLocation>
    <text evidence="5">Localizes to the division site, in a FtsZ-dependent manner.</text>
</comment>
<proteinExistence type="inferred from homology"/>
<dbReference type="Pfam" id="PF04472">
    <property type="entry name" value="SepF"/>
    <property type="match status" value="1"/>
</dbReference>
<keyword evidence="1 5" id="KW-0132">Cell division</keyword>
<evidence type="ECO:0000313" key="8">
    <source>
        <dbReference type="Proteomes" id="UP000437709"/>
    </source>
</evidence>
<protein>
    <recommendedName>
        <fullName evidence="5">Cell division protein SepF</fullName>
    </recommendedName>
</protein>
<sequence>MAGTMRKMMEYLSLAEPDDEYYDDAPEDAYRDEEEPRPERERTERAERTEHRAEVTPISRAAALHTEEPVVTEDLRRIVTVHPSTYNEARVIGEAFRDGTPVIMNLTGMSESDAKRMVDFSAGLVFGLHGAIERVTNRVFLLSPATVEIETDHADNDQIPGRFFNQS</sequence>
<gene>
    <name evidence="5" type="primary">sepF</name>
    <name evidence="7" type="ORF">GB881_11695</name>
</gene>
<dbReference type="EMBL" id="WHPC01000046">
    <property type="protein sequence ID" value="MPV37693.1"/>
    <property type="molecule type" value="Genomic_DNA"/>
</dbReference>
<evidence type="ECO:0000256" key="1">
    <source>
        <dbReference type="ARBA" id="ARBA00022618"/>
    </source>
</evidence>
<dbReference type="RefSeq" id="WP_152196571.1">
    <property type="nucleotide sequence ID" value="NZ_VUKD01000006.1"/>
</dbReference>
<dbReference type="Gene3D" id="3.30.110.150">
    <property type="entry name" value="SepF-like protein"/>
    <property type="match status" value="1"/>
</dbReference>
<dbReference type="InterPro" id="IPR023052">
    <property type="entry name" value="Cell_div_SepF"/>
</dbReference>
<dbReference type="HAMAP" id="MF_01197">
    <property type="entry name" value="SepF"/>
    <property type="match status" value="1"/>
</dbReference>
<evidence type="ECO:0000256" key="4">
    <source>
        <dbReference type="ARBA" id="ARBA00044936"/>
    </source>
</evidence>
<feature type="compositionally biased region" description="Basic and acidic residues" evidence="6">
    <location>
        <begin position="37"/>
        <end position="54"/>
    </location>
</feature>
<dbReference type="GO" id="GO:0005737">
    <property type="term" value="C:cytoplasm"/>
    <property type="evidence" value="ECO:0007669"/>
    <property type="project" value="UniProtKB-SubCell"/>
</dbReference>
<keyword evidence="3 5" id="KW-0131">Cell cycle</keyword>
<dbReference type="AlphaFoldDB" id="A0A6N7EKY2"/>
<dbReference type="InterPro" id="IPR038594">
    <property type="entry name" value="SepF-like_sf"/>
</dbReference>
<feature type="region of interest" description="Disordered" evidence="6">
    <location>
        <begin position="14"/>
        <end position="54"/>
    </location>
</feature>
<evidence type="ECO:0000256" key="6">
    <source>
        <dbReference type="SAM" id="MobiDB-lite"/>
    </source>
</evidence>
<comment type="subunit">
    <text evidence="5">Homodimer. Interacts with FtsZ.</text>
</comment>
<dbReference type="OrthoDB" id="3731101at2"/>
<evidence type="ECO:0000256" key="5">
    <source>
        <dbReference type="HAMAP-Rule" id="MF_01197"/>
    </source>
</evidence>
<evidence type="ECO:0000256" key="2">
    <source>
        <dbReference type="ARBA" id="ARBA00023210"/>
    </source>
</evidence>
<dbReference type="PANTHER" id="PTHR35798">
    <property type="entry name" value="CELL DIVISION PROTEIN SEPF"/>
    <property type="match status" value="1"/>
</dbReference>
<dbReference type="GO" id="GO:0043093">
    <property type="term" value="P:FtsZ-dependent cytokinesis"/>
    <property type="evidence" value="ECO:0007669"/>
    <property type="project" value="UniProtKB-UniRule"/>
</dbReference>
<keyword evidence="8" id="KW-1185">Reference proteome</keyword>
<dbReference type="InterPro" id="IPR007561">
    <property type="entry name" value="Cell_div_SepF/SepF-rel"/>
</dbReference>
<keyword evidence="2 5" id="KW-0717">Septation</keyword>
<evidence type="ECO:0000313" key="7">
    <source>
        <dbReference type="EMBL" id="MPV37693.1"/>
    </source>
</evidence>
<accession>A0A6N7EKY2</accession>
<keyword evidence="5" id="KW-0963">Cytoplasm</keyword>